<dbReference type="Gene3D" id="3.30.70.1450">
    <property type="entry name" value="Regulator of K+ conductance, C-terminal domain"/>
    <property type="match status" value="1"/>
</dbReference>
<dbReference type="InterPro" id="IPR050721">
    <property type="entry name" value="Trk_Ktr_HKT_K-transport"/>
</dbReference>
<organism evidence="3 4">
    <name type="scientific">Parapusillimonas granuli</name>
    <dbReference type="NCBI Taxonomy" id="380911"/>
    <lineage>
        <taxon>Bacteria</taxon>
        <taxon>Pseudomonadati</taxon>
        <taxon>Pseudomonadota</taxon>
        <taxon>Betaproteobacteria</taxon>
        <taxon>Burkholderiales</taxon>
        <taxon>Alcaligenaceae</taxon>
        <taxon>Parapusillimonas</taxon>
    </lineage>
</organism>
<dbReference type="InterPro" id="IPR036291">
    <property type="entry name" value="NAD(P)-bd_dom_sf"/>
</dbReference>
<dbReference type="InterPro" id="IPR003148">
    <property type="entry name" value="RCK_N"/>
</dbReference>
<reference evidence="3 4" key="1">
    <citation type="submission" date="2020-07" db="EMBL/GenBank/DDBJ databases">
        <title>Taxonomic revisions and descriptions of new bacterial species based on genomic comparisons in the high-G+C-content subgroup of the family Alcaligenaceae.</title>
        <authorList>
            <person name="Szabo A."/>
            <person name="Felfoldi T."/>
        </authorList>
    </citation>
    <scope>NUCLEOTIDE SEQUENCE [LARGE SCALE GENOMIC DNA]</scope>
    <source>
        <strain evidence="3 4">LMG 24012</strain>
    </source>
</reference>
<accession>A0A853G9H2</accession>
<keyword evidence="4" id="KW-1185">Reference proteome</keyword>
<evidence type="ECO:0000313" key="4">
    <source>
        <dbReference type="Proteomes" id="UP000559809"/>
    </source>
</evidence>
<feature type="domain" description="RCK C-terminal" evidence="2">
    <location>
        <begin position="136"/>
        <end position="217"/>
    </location>
</feature>
<dbReference type="SUPFAM" id="SSF51735">
    <property type="entry name" value="NAD(P)-binding Rossmann-fold domains"/>
    <property type="match status" value="1"/>
</dbReference>
<evidence type="ECO:0000259" key="2">
    <source>
        <dbReference type="PROSITE" id="PS51202"/>
    </source>
</evidence>
<dbReference type="PANTHER" id="PTHR43833">
    <property type="entry name" value="POTASSIUM CHANNEL PROTEIN 2-RELATED-RELATED"/>
    <property type="match status" value="1"/>
</dbReference>
<dbReference type="AlphaFoldDB" id="A0A853G9H2"/>
<proteinExistence type="predicted"/>
<name>A0A853G9H2_9BURK</name>
<comment type="caution">
    <text evidence="3">The sequence shown here is derived from an EMBL/GenBank/DDBJ whole genome shotgun (WGS) entry which is preliminary data.</text>
</comment>
<sequence length="217" mass="23388">MGQFAVIGLGRFGSAASLELMKMGHSVLGVDTDPKVIDKHADQITHAVIADVSDRAALEELGLSNYDVILVAIGEDVQASLLCVVHLKSLGIQPIWVKATSHAQHLILSKLGVDRIIHPEEEMGIRVAQALSYPMVNDYISIGNGEFVVEIDVSEHLEGVPLNQVLKDGKESLHALLVKRRTQVTVHPPGDFALHAKDVLVLLGQLSALKTIAPKLV</sequence>
<evidence type="ECO:0000259" key="1">
    <source>
        <dbReference type="PROSITE" id="PS51201"/>
    </source>
</evidence>
<dbReference type="Pfam" id="PF02254">
    <property type="entry name" value="TrkA_N"/>
    <property type="match status" value="1"/>
</dbReference>
<dbReference type="PANTHER" id="PTHR43833:SF7">
    <property type="entry name" value="KTR SYSTEM POTASSIUM UPTAKE PROTEIN C"/>
    <property type="match status" value="1"/>
</dbReference>
<gene>
    <name evidence="3" type="ORF">H0A72_18855</name>
</gene>
<dbReference type="InterPro" id="IPR006037">
    <property type="entry name" value="RCK_C"/>
</dbReference>
<dbReference type="SUPFAM" id="SSF116726">
    <property type="entry name" value="TrkA C-terminal domain-like"/>
    <property type="match status" value="1"/>
</dbReference>
<dbReference type="InterPro" id="IPR036721">
    <property type="entry name" value="RCK_C_sf"/>
</dbReference>
<dbReference type="PROSITE" id="PS51201">
    <property type="entry name" value="RCK_N"/>
    <property type="match status" value="1"/>
</dbReference>
<dbReference type="RefSeq" id="WP_180158118.1">
    <property type="nucleotide sequence ID" value="NZ_JACCEM010000011.1"/>
</dbReference>
<dbReference type="GO" id="GO:0006813">
    <property type="term" value="P:potassium ion transport"/>
    <property type="evidence" value="ECO:0007669"/>
    <property type="project" value="InterPro"/>
</dbReference>
<feature type="domain" description="RCK N-terminal" evidence="1">
    <location>
        <begin position="1"/>
        <end position="117"/>
    </location>
</feature>
<dbReference type="Gene3D" id="3.40.50.720">
    <property type="entry name" value="NAD(P)-binding Rossmann-like Domain"/>
    <property type="match status" value="1"/>
</dbReference>
<dbReference type="GO" id="GO:0008324">
    <property type="term" value="F:monoatomic cation transmembrane transporter activity"/>
    <property type="evidence" value="ECO:0007669"/>
    <property type="project" value="InterPro"/>
</dbReference>
<evidence type="ECO:0000313" key="3">
    <source>
        <dbReference type="EMBL" id="NYT51376.1"/>
    </source>
</evidence>
<dbReference type="EMBL" id="JACCEM010000011">
    <property type="protein sequence ID" value="NYT51376.1"/>
    <property type="molecule type" value="Genomic_DNA"/>
</dbReference>
<dbReference type="Proteomes" id="UP000559809">
    <property type="component" value="Unassembled WGS sequence"/>
</dbReference>
<dbReference type="PROSITE" id="PS51202">
    <property type="entry name" value="RCK_C"/>
    <property type="match status" value="1"/>
</dbReference>
<protein>
    <submittedName>
        <fullName evidence="3">TrkA family potassium uptake protein</fullName>
    </submittedName>
</protein>